<dbReference type="EMBL" id="JBAFVH010000001">
    <property type="protein sequence ID" value="MFG1370842.1"/>
    <property type="molecule type" value="Genomic_DNA"/>
</dbReference>
<organism evidence="2 3">
    <name type="scientific">Xanthobacter oligotrophicus</name>
    <dbReference type="NCBI Taxonomy" id="2607286"/>
    <lineage>
        <taxon>Bacteria</taxon>
        <taxon>Pseudomonadati</taxon>
        <taxon>Pseudomonadota</taxon>
        <taxon>Alphaproteobacteria</taxon>
        <taxon>Hyphomicrobiales</taxon>
        <taxon>Xanthobacteraceae</taxon>
        <taxon>Xanthobacter</taxon>
    </lineage>
</organism>
<evidence type="ECO:0000313" key="2">
    <source>
        <dbReference type="EMBL" id="MFG1370842.1"/>
    </source>
</evidence>
<protein>
    <submittedName>
        <fullName evidence="2">Uncharacterized protein</fullName>
    </submittedName>
</protein>
<comment type="caution">
    <text evidence="2">The sequence shown here is derived from an EMBL/GenBank/DDBJ whole genome shotgun (WGS) entry which is preliminary data.</text>
</comment>
<keyword evidence="1" id="KW-0732">Signal</keyword>
<accession>A0ABW6ZQ42</accession>
<name>A0ABW6ZQ42_9HYPH</name>
<feature type="chain" id="PRO_5045655791" evidence="1">
    <location>
        <begin position="21"/>
        <end position="95"/>
    </location>
</feature>
<proteinExistence type="predicted"/>
<evidence type="ECO:0000256" key="1">
    <source>
        <dbReference type="SAM" id="SignalP"/>
    </source>
</evidence>
<dbReference type="Proteomes" id="UP001604002">
    <property type="component" value="Unassembled WGS sequence"/>
</dbReference>
<evidence type="ECO:0000313" key="3">
    <source>
        <dbReference type="Proteomes" id="UP001604002"/>
    </source>
</evidence>
<dbReference type="RefSeq" id="WP_393990918.1">
    <property type="nucleotide sequence ID" value="NZ_JBAFVH010000001.1"/>
</dbReference>
<feature type="signal peptide" evidence="1">
    <location>
        <begin position="1"/>
        <end position="20"/>
    </location>
</feature>
<reference evidence="2 3" key="1">
    <citation type="submission" date="2024-02" db="EMBL/GenBank/DDBJ databases">
        <title>Expansion and revision of Xanthobacter and proposal of Roseixanthobacter gen. nov.</title>
        <authorList>
            <person name="Soltysiak M.P.M."/>
            <person name="Jalihal A."/>
            <person name="Ory A."/>
            <person name="Chrisophersen C."/>
            <person name="Lee A.D."/>
            <person name="Boulton J."/>
            <person name="Springer M."/>
        </authorList>
    </citation>
    <scope>NUCLEOTIDE SEQUENCE [LARGE SCALE GENOMIC DNA]</scope>
    <source>
        <strain evidence="2 3">23A</strain>
    </source>
</reference>
<keyword evidence="3" id="KW-1185">Reference proteome</keyword>
<sequence>MNKLLIGFAALIGMNVSANAQCYQGLYGQSSCGNRGLYGVQTSVPTPPTTYNTYGNQTYGSNGTQGTTYGNQTFITGPNGYHRTCTTQGTQTTCY</sequence>
<gene>
    <name evidence="2" type="ORF">V5F32_01570</name>
</gene>